<organism evidence="1 2">
    <name type="scientific">[Candida] jaroonii</name>
    <dbReference type="NCBI Taxonomy" id="467808"/>
    <lineage>
        <taxon>Eukaryota</taxon>
        <taxon>Fungi</taxon>
        <taxon>Dikarya</taxon>
        <taxon>Ascomycota</taxon>
        <taxon>Saccharomycotina</taxon>
        <taxon>Pichiomycetes</taxon>
        <taxon>Debaryomycetaceae</taxon>
        <taxon>Yamadazyma</taxon>
    </lineage>
</organism>
<reference evidence="1" key="1">
    <citation type="submission" date="2022-06" db="EMBL/GenBank/DDBJ databases">
        <authorList>
            <person name="Legras J.-L."/>
            <person name="Devillers H."/>
            <person name="Grondin C."/>
        </authorList>
    </citation>
    <scope>NUCLEOTIDE SEQUENCE</scope>
    <source>
        <strain evidence="1">CLIB 1444</strain>
    </source>
</reference>
<evidence type="ECO:0000313" key="2">
    <source>
        <dbReference type="Proteomes" id="UP001152531"/>
    </source>
</evidence>
<evidence type="ECO:0000313" key="1">
    <source>
        <dbReference type="EMBL" id="CAH6720106.1"/>
    </source>
</evidence>
<dbReference type="EMBL" id="CALSDN010000003">
    <property type="protein sequence ID" value="CAH6720106.1"/>
    <property type="molecule type" value="Genomic_DNA"/>
</dbReference>
<comment type="caution">
    <text evidence="1">The sequence shown here is derived from an EMBL/GenBank/DDBJ whole genome shotgun (WGS) entry which is preliminary data.</text>
</comment>
<keyword evidence="2" id="KW-1185">Reference proteome</keyword>
<dbReference type="Proteomes" id="UP001152531">
    <property type="component" value="Unassembled WGS sequence"/>
</dbReference>
<name>A0ACA9Y5A2_9ASCO</name>
<protein>
    <submittedName>
        <fullName evidence="1">Pre-mRNA-processing protein 45</fullName>
    </submittedName>
</protein>
<accession>A0ACA9Y5A2</accession>
<gene>
    <name evidence="1" type="ORF">CLIB1444_03S04522</name>
</gene>
<proteinExistence type="predicted"/>
<sequence>MFSSLLSKPKHSVYTKSIQLDTKKNTNSKVIVVPNTSKQTQTIDNQSTKTISKYYLNDDGTLNYNLTISSANNDRKFHSSYDDTIPLKKKFPNLKHSFPKYHLTNSSDDSVKTCIEDTKAIINKILQEKMGNGEEVDEDVIKYETNNVEERGRERTIQIKQKSIDPMLPPKHKLRKNKRQETSPPPPILKTSDVKATKEDQDKWKIPSLVSNWKNDKGFIISLDKRVMTTNKPDASINIEKLSNLSSALDQADKQAREDIKSRNEERKKLADDQQRQKDLKLQELAELSNKRKYHGDDRYNKRRRE</sequence>